<dbReference type="InterPro" id="IPR023213">
    <property type="entry name" value="CAT-like_dom_sf"/>
</dbReference>
<dbReference type="GO" id="GO:0005737">
    <property type="term" value="C:cytoplasm"/>
    <property type="evidence" value="ECO:0007669"/>
    <property type="project" value="TreeGrafter"/>
</dbReference>
<organism evidence="6 7">
    <name type="scientific">Micromonospora yangpuensis</name>
    <dbReference type="NCBI Taxonomy" id="683228"/>
    <lineage>
        <taxon>Bacteria</taxon>
        <taxon>Bacillati</taxon>
        <taxon>Actinomycetota</taxon>
        <taxon>Actinomycetes</taxon>
        <taxon>Micromonosporales</taxon>
        <taxon>Micromonosporaceae</taxon>
        <taxon>Micromonospora</taxon>
    </lineage>
</organism>
<dbReference type="STRING" id="683228.GA0070617_5803"/>
<dbReference type="GO" id="GO:0008610">
    <property type="term" value="P:lipid biosynthetic process"/>
    <property type="evidence" value="ECO:0007669"/>
    <property type="project" value="UniProtKB-ARBA"/>
</dbReference>
<dbReference type="InterPro" id="IPR042099">
    <property type="entry name" value="ANL_N_sf"/>
</dbReference>
<dbReference type="SUPFAM" id="SSF52777">
    <property type="entry name" value="CoA-dependent acyltransferases"/>
    <property type="match status" value="2"/>
</dbReference>
<dbReference type="PROSITE" id="PS00012">
    <property type="entry name" value="PHOSPHOPANTETHEINE"/>
    <property type="match status" value="1"/>
</dbReference>
<dbReference type="Pfam" id="PF00501">
    <property type="entry name" value="AMP-binding"/>
    <property type="match status" value="1"/>
</dbReference>
<dbReference type="InterPro" id="IPR000873">
    <property type="entry name" value="AMP-dep_synth/lig_dom"/>
</dbReference>
<keyword evidence="3" id="KW-0597">Phosphoprotein</keyword>
<dbReference type="FunFam" id="1.10.1200.10:FF:000016">
    <property type="entry name" value="Non-ribosomal peptide synthase"/>
    <property type="match status" value="1"/>
</dbReference>
<feature type="region of interest" description="Disordered" evidence="4">
    <location>
        <begin position="1106"/>
        <end position="1142"/>
    </location>
</feature>
<dbReference type="Gene3D" id="3.30.300.30">
    <property type="match status" value="1"/>
</dbReference>
<dbReference type="Proteomes" id="UP000198937">
    <property type="component" value="Unassembled WGS sequence"/>
</dbReference>
<dbReference type="InterPro" id="IPR025110">
    <property type="entry name" value="AMP-bd_C"/>
</dbReference>
<keyword evidence="7" id="KW-1185">Reference proteome</keyword>
<dbReference type="GO" id="GO:0003824">
    <property type="term" value="F:catalytic activity"/>
    <property type="evidence" value="ECO:0007669"/>
    <property type="project" value="InterPro"/>
</dbReference>
<dbReference type="Pfam" id="PF00668">
    <property type="entry name" value="Condensation"/>
    <property type="match status" value="1"/>
</dbReference>
<evidence type="ECO:0000256" key="4">
    <source>
        <dbReference type="SAM" id="MobiDB-lite"/>
    </source>
</evidence>
<dbReference type="FunFam" id="2.30.38.10:FF:000001">
    <property type="entry name" value="Non-ribosomal peptide synthetase PvdI"/>
    <property type="match status" value="1"/>
</dbReference>
<dbReference type="GO" id="GO:0031177">
    <property type="term" value="F:phosphopantetheine binding"/>
    <property type="evidence" value="ECO:0007669"/>
    <property type="project" value="InterPro"/>
</dbReference>
<dbReference type="InterPro" id="IPR020806">
    <property type="entry name" value="PKS_PP-bd"/>
</dbReference>
<dbReference type="Gene3D" id="3.40.50.1820">
    <property type="entry name" value="alpha/beta hydrolase"/>
    <property type="match status" value="1"/>
</dbReference>
<accession>A0A1C6VGU0</accession>
<dbReference type="EMBL" id="FMIA01000002">
    <property type="protein sequence ID" value="SCL65563.1"/>
    <property type="molecule type" value="Genomic_DNA"/>
</dbReference>
<dbReference type="GO" id="GO:0044550">
    <property type="term" value="P:secondary metabolite biosynthetic process"/>
    <property type="evidence" value="ECO:0007669"/>
    <property type="project" value="TreeGrafter"/>
</dbReference>
<dbReference type="InterPro" id="IPR036736">
    <property type="entry name" value="ACP-like_sf"/>
</dbReference>
<feature type="compositionally biased region" description="Low complexity" evidence="4">
    <location>
        <begin position="1106"/>
        <end position="1127"/>
    </location>
</feature>
<dbReference type="SUPFAM" id="SSF56801">
    <property type="entry name" value="Acetyl-CoA synthetase-like"/>
    <property type="match status" value="1"/>
</dbReference>
<dbReference type="Gene3D" id="3.30.559.30">
    <property type="entry name" value="Nonribosomal peptide synthetase, condensation domain"/>
    <property type="match status" value="1"/>
</dbReference>
<dbReference type="GO" id="GO:0043041">
    <property type="term" value="P:amino acid activation for nonribosomal peptide biosynthetic process"/>
    <property type="evidence" value="ECO:0007669"/>
    <property type="project" value="TreeGrafter"/>
</dbReference>
<dbReference type="Pfam" id="PF00550">
    <property type="entry name" value="PP-binding"/>
    <property type="match status" value="1"/>
</dbReference>
<dbReference type="NCBIfam" id="TIGR01733">
    <property type="entry name" value="AA-adenyl-dom"/>
    <property type="match status" value="1"/>
</dbReference>
<keyword evidence="2" id="KW-0596">Phosphopantetheine</keyword>
<dbReference type="InterPro" id="IPR010071">
    <property type="entry name" value="AA_adenyl_dom"/>
</dbReference>
<dbReference type="PANTHER" id="PTHR45527:SF1">
    <property type="entry name" value="FATTY ACID SYNTHASE"/>
    <property type="match status" value="1"/>
</dbReference>
<dbReference type="Gene3D" id="3.40.50.12780">
    <property type="entry name" value="N-terminal domain of ligase-like"/>
    <property type="match status" value="1"/>
</dbReference>
<protein>
    <submittedName>
        <fullName evidence="6">Amino acid adenylation domain-containing protein</fullName>
    </submittedName>
</protein>
<feature type="domain" description="Carrier" evidence="5">
    <location>
        <begin position="1015"/>
        <end position="1090"/>
    </location>
</feature>
<evidence type="ECO:0000256" key="3">
    <source>
        <dbReference type="ARBA" id="ARBA00022553"/>
    </source>
</evidence>
<dbReference type="AlphaFoldDB" id="A0A1C6VGU0"/>
<gene>
    <name evidence="6" type="ORF">GA0070617_5803</name>
</gene>
<evidence type="ECO:0000313" key="7">
    <source>
        <dbReference type="Proteomes" id="UP000198937"/>
    </source>
</evidence>
<dbReference type="Gene3D" id="3.30.559.10">
    <property type="entry name" value="Chloramphenicol acetyltransferase-like domain"/>
    <property type="match status" value="1"/>
</dbReference>
<dbReference type="PROSITE" id="PS00455">
    <property type="entry name" value="AMP_BINDING"/>
    <property type="match status" value="1"/>
</dbReference>
<dbReference type="SMART" id="SM00823">
    <property type="entry name" value="PKS_PP"/>
    <property type="match status" value="1"/>
</dbReference>
<reference evidence="7" key="1">
    <citation type="submission" date="2016-06" db="EMBL/GenBank/DDBJ databases">
        <authorList>
            <person name="Varghese N."/>
            <person name="Submissions Spin"/>
        </authorList>
    </citation>
    <scope>NUCLEOTIDE SEQUENCE [LARGE SCALE GENOMIC DNA]</scope>
    <source>
        <strain evidence="7">DSM 45577</strain>
    </source>
</reference>
<name>A0A1C6VGU0_9ACTN</name>
<dbReference type="RefSeq" id="WP_091445424.1">
    <property type="nucleotide sequence ID" value="NZ_BMMJ01000003.1"/>
</dbReference>
<sequence>MSTSAGSTPSAGAPVPSLADTRRALLAVRERQRQATRATGATITPARRDRPLPLSFAQQRLWFLDQWAPGLPVYNSPVAIRLRRAVDVGALGRALTALVDRHEVLRTRYAAERGVPYQIVDPAPEATELDVVEATGVAGAAEIVTAVAREPIDLGTGPVFRPSLIRIADDDHVLVLALHHIAFDGWSAEILLRDLITLYQRELTGVAGPLPALPVQYADYAVWQRGRLTGEVLEKQLGYWRDRLAGLPTLDLPTDRPRPVVPTGAGSTLETVIPTELHSRLVALARTERVTLLTVLLAGFTAVLSRYTGQRDLVIGSVFSGRTSPEIEPLIGFFANTLVLRTSTEGDPAFTELLARTNETVLGAHFHQDLPFGRLVDELRPERDPSRNPLFQVSFTMETASAGSARFADVGAELFPLELGTARFDLAVQVTETPGAGMRLWAEFSTELFEPDRISRLFGHYLTLLAGVVDEPGRRLSQLPLLTADERHALVVTANDTQTGPPDRERCLHQLFEDRVDADPQAPALRWQGATHTYGEVDAAANRLARALRTAGVGPETPVAILLPRSPELPTAMLAVLKAGGAYLPLDPDHPPARWATLLAEAGCRHVVTAAEFAADLPPETVPVLAADPAHRELPGGRLDPVAGPGGRLDSVAGPGDLAYVIFTSGSTGRPKGVAVEHRSIVNFTTAIVELFRLGPGDRVLQFANPSFDVSLFDFFSALCSGATLVQAPRTTLLDPAALTALMRDEQVTVTDLPPAVLGLLDPTGLPALRTLFVGLEPFPGELVNRWNTKDREFHNGYGPTEATVACINYRCPDEHHESMPPIGVPLANYTAYVLDPAGNLVPVGVPGELYVGGVGVARGYVGRPGLTAERFVPDPFGAPGGRLYRTGDLVRRRADGNLEFLGRVDNQIKLRGLRIEPSEIEHAVGADPQVAEVAVLARGSGADARLVAYVVPVPGTTLDQARLRQFLAERLPAYLVPGQLVELPELPRGASGKLDRNRLLAESGGGPAPVPTVAPRTPTEVVLAEIWAELLSTDGFGVHDSFFAVGGNSLQATQLVSRIRDRFGVTLSLRDVFVGATIAQLAELVEEQELAAASDDELADLLATLEAAPPDPAASDPAASDLDAPETVASESDASERGERR</sequence>
<dbReference type="FunFam" id="3.40.50.980:FF:000001">
    <property type="entry name" value="Non-ribosomal peptide synthetase"/>
    <property type="match status" value="1"/>
</dbReference>
<dbReference type="InterPro" id="IPR009081">
    <property type="entry name" value="PP-bd_ACP"/>
</dbReference>
<dbReference type="PANTHER" id="PTHR45527">
    <property type="entry name" value="NONRIBOSOMAL PEPTIDE SYNTHETASE"/>
    <property type="match status" value="1"/>
</dbReference>
<dbReference type="InterPro" id="IPR001242">
    <property type="entry name" value="Condensation_dom"/>
</dbReference>
<dbReference type="GO" id="GO:0072330">
    <property type="term" value="P:monocarboxylic acid biosynthetic process"/>
    <property type="evidence" value="ECO:0007669"/>
    <property type="project" value="UniProtKB-ARBA"/>
</dbReference>
<dbReference type="InterPro" id="IPR045851">
    <property type="entry name" value="AMP-bd_C_sf"/>
</dbReference>
<dbReference type="InterPro" id="IPR029058">
    <property type="entry name" value="AB_hydrolase_fold"/>
</dbReference>
<evidence type="ECO:0000259" key="5">
    <source>
        <dbReference type="PROSITE" id="PS50075"/>
    </source>
</evidence>
<dbReference type="InterPro" id="IPR006162">
    <property type="entry name" value="Ppantetheine_attach_site"/>
</dbReference>
<dbReference type="FunFam" id="3.40.50.12780:FF:000012">
    <property type="entry name" value="Non-ribosomal peptide synthetase"/>
    <property type="match status" value="1"/>
</dbReference>
<evidence type="ECO:0000313" key="6">
    <source>
        <dbReference type="EMBL" id="SCL65563.1"/>
    </source>
</evidence>
<dbReference type="CDD" id="cd05930">
    <property type="entry name" value="A_NRPS"/>
    <property type="match status" value="1"/>
</dbReference>
<comment type="cofactor">
    <cofactor evidence="1">
        <name>pantetheine 4'-phosphate</name>
        <dbReference type="ChEBI" id="CHEBI:47942"/>
    </cofactor>
</comment>
<dbReference type="SUPFAM" id="SSF47336">
    <property type="entry name" value="ACP-like"/>
    <property type="match status" value="1"/>
</dbReference>
<evidence type="ECO:0000256" key="2">
    <source>
        <dbReference type="ARBA" id="ARBA00022450"/>
    </source>
</evidence>
<proteinExistence type="predicted"/>
<dbReference type="PROSITE" id="PS50075">
    <property type="entry name" value="CARRIER"/>
    <property type="match status" value="1"/>
</dbReference>
<dbReference type="InterPro" id="IPR020845">
    <property type="entry name" value="AMP-binding_CS"/>
</dbReference>
<dbReference type="CDD" id="cd19531">
    <property type="entry name" value="LCL_NRPS-like"/>
    <property type="match status" value="1"/>
</dbReference>
<evidence type="ECO:0000256" key="1">
    <source>
        <dbReference type="ARBA" id="ARBA00001957"/>
    </source>
</evidence>
<dbReference type="OrthoDB" id="2472181at2"/>
<dbReference type="Pfam" id="PF13193">
    <property type="entry name" value="AMP-binding_C"/>
    <property type="match status" value="1"/>
</dbReference>